<dbReference type="EMBL" id="CP037624">
    <property type="protein sequence ID" value="QBL99560.1"/>
    <property type="molecule type" value="Genomic_DNA"/>
</dbReference>
<keyword evidence="1" id="KW-0614">Plasmid</keyword>
<organism evidence="1">
    <name type="scientific">Borrelia miyamotoi</name>
    <dbReference type="NCBI Taxonomy" id="47466"/>
    <lineage>
        <taxon>Bacteria</taxon>
        <taxon>Pseudomonadati</taxon>
        <taxon>Spirochaetota</taxon>
        <taxon>Spirochaetia</taxon>
        <taxon>Spirochaetales</taxon>
        <taxon>Borreliaceae</taxon>
        <taxon>Borrelia</taxon>
    </lineage>
</organism>
<dbReference type="AlphaFoldDB" id="A0A482CZB0"/>
<protein>
    <submittedName>
        <fullName evidence="1">Uncharacterized protein</fullName>
    </submittedName>
</protein>
<gene>
    <name evidence="1" type="ORF">EZU71_06995</name>
</gene>
<geneLocation type="plasmid" evidence="1">
    <name>unnamed</name>
</geneLocation>
<name>A0A482CZB0_9SPIR</name>
<accession>A0A482CZB0</accession>
<reference evidence="1" key="1">
    <citation type="submission" date="2019-03" db="EMBL/GenBank/DDBJ databases">
        <title>Whole genome sequencing of Borrelia miyamotoi strains isolated at the Russian territory.</title>
        <authorList>
            <person name="Kuleshov K.V."/>
            <person name="Platonov A.E."/>
            <person name="Goptar I.A."/>
            <person name="Shipulin G.A."/>
            <person name="Markelov M.L."/>
            <person name="Koetsveld J."/>
            <person name="Kolyasnikova N.M."/>
            <person name="Sarksyan D.S."/>
            <person name="Toporkova M.G."/>
            <person name="Hovius J.W."/>
        </authorList>
    </citation>
    <scope>NUCLEOTIDE SEQUENCE</scope>
    <source>
        <strain evidence="1">Yekat-18</strain>
        <plasmid evidence="1">unnamed</plasmid>
    </source>
</reference>
<sequence>MFKILVNTRFEGMNIFIRIFITEEIFNSRSNSRFDFVIAIFIEKSVGIVTTSRSKGKKKG</sequence>
<evidence type="ECO:0000313" key="1">
    <source>
        <dbReference type="EMBL" id="QBL99560.1"/>
    </source>
</evidence>
<proteinExistence type="predicted"/>